<keyword evidence="3" id="KW-1185">Reference proteome</keyword>
<reference evidence="2" key="1">
    <citation type="journal article" date="2020" name="Stud. Mycol.">
        <title>101 Dothideomycetes genomes: a test case for predicting lifestyles and emergence of pathogens.</title>
        <authorList>
            <person name="Haridas S."/>
            <person name="Albert R."/>
            <person name="Binder M."/>
            <person name="Bloem J."/>
            <person name="Labutti K."/>
            <person name="Salamov A."/>
            <person name="Andreopoulos B."/>
            <person name="Baker S."/>
            <person name="Barry K."/>
            <person name="Bills G."/>
            <person name="Bluhm B."/>
            <person name="Cannon C."/>
            <person name="Castanera R."/>
            <person name="Culley D."/>
            <person name="Daum C."/>
            <person name="Ezra D."/>
            <person name="Gonzalez J."/>
            <person name="Henrissat B."/>
            <person name="Kuo A."/>
            <person name="Liang C."/>
            <person name="Lipzen A."/>
            <person name="Lutzoni F."/>
            <person name="Magnuson J."/>
            <person name="Mondo S."/>
            <person name="Nolan M."/>
            <person name="Ohm R."/>
            <person name="Pangilinan J."/>
            <person name="Park H.-J."/>
            <person name="Ramirez L."/>
            <person name="Alfaro M."/>
            <person name="Sun H."/>
            <person name="Tritt A."/>
            <person name="Yoshinaga Y."/>
            <person name="Zwiers L.-H."/>
            <person name="Turgeon B."/>
            <person name="Goodwin S."/>
            <person name="Spatafora J."/>
            <person name="Crous P."/>
            <person name="Grigoriev I."/>
        </authorList>
    </citation>
    <scope>NUCLEOTIDE SEQUENCE</scope>
    <source>
        <strain evidence="2">CBS 107.79</strain>
    </source>
</reference>
<protein>
    <submittedName>
        <fullName evidence="2">Uncharacterized protein</fullName>
    </submittedName>
</protein>
<sequence>MGVCGERFHAAELCWLADELGLQHCKYEGAFNEYEKVFHEKMRNQSQEKSAQTTESDAKDQVPFRELTNGAGFAWPLVEVQAFLHRVDSKDPLLDWNPDMEKLESYFPTPTDEAALREQFSKLRCGNQAEGAMNGCAKGQEGSFEAAFQKRYAADRNIVQALLRSTYQQPTYQDRKHYQGQMDDHNRVHPCSPIADCQITYPQCFFYNPASFRAFWIDPRRCADRVGGGFAFDARILPQFPGEHSDRPL</sequence>
<evidence type="ECO:0000313" key="3">
    <source>
        <dbReference type="Proteomes" id="UP000800036"/>
    </source>
</evidence>
<name>A0A6A5V9P3_9PLEO</name>
<feature type="region of interest" description="Disordered" evidence="1">
    <location>
        <begin position="42"/>
        <end position="61"/>
    </location>
</feature>
<dbReference type="EMBL" id="ML976676">
    <property type="protein sequence ID" value="KAF1974123.1"/>
    <property type="molecule type" value="Genomic_DNA"/>
</dbReference>
<dbReference type="AlphaFoldDB" id="A0A6A5V9P3"/>
<evidence type="ECO:0000256" key="1">
    <source>
        <dbReference type="SAM" id="MobiDB-lite"/>
    </source>
</evidence>
<dbReference type="Proteomes" id="UP000800036">
    <property type="component" value="Unassembled WGS sequence"/>
</dbReference>
<evidence type="ECO:0000313" key="2">
    <source>
        <dbReference type="EMBL" id="KAF1974123.1"/>
    </source>
</evidence>
<feature type="compositionally biased region" description="Polar residues" evidence="1">
    <location>
        <begin position="44"/>
        <end position="55"/>
    </location>
</feature>
<organism evidence="2 3">
    <name type="scientific">Bimuria novae-zelandiae CBS 107.79</name>
    <dbReference type="NCBI Taxonomy" id="1447943"/>
    <lineage>
        <taxon>Eukaryota</taxon>
        <taxon>Fungi</taxon>
        <taxon>Dikarya</taxon>
        <taxon>Ascomycota</taxon>
        <taxon>Pezizomycotina</taxon>
        <taxon>Dothideomycetes</taxon>
        <taxon>Pleosporomycetidae</taxon>
        <taxon>Pleosporales</taxon>
        <taxon>Massarineae</taxon>
        <taxon>Didymosphaeriaceae</taxon>
        <taxon>Bimuria</taxon>
    </lineage>
</organism>
<accession>A0A6A5V9P3</accession>
<proteinExistence type="predicted"/>
<gene>
    <name evidence="2" type="ORF">BU23DRAFT_117908</name>
</gene>